<dbReference type="Proteomes" id="UP000003028">
    <property type="component" value="Unassembled WGS sequence"/>
</dbReference>
<reference evidence="1" key="1">
    <citation type="submission" date="2011-01" db="EMBL/GenBank/DDBJ databases">
        <authorList>
            <person name="Muzny D."/>
            <person name="Qin X."/>
            <person name="Buhay C."/>
            <person name="Dugan-Rocha S."/>
            <person name="Ding Y."/>
            <person name="Chen G."/>
            <person name="Hawes A."/>
            <person name="Holder M."/>
            <person name="Jhangiani S."/>
            <person name="Johnson A."/>
            <person name="Khan Z."/>
            <person name="Li Z."/>
            <person name="Liu W."/>
            <person name="Liu X."/>
            <person name="Perez L."/>
            <person name="Shen H."/>
            <person name="Wang Q."/>
            <person name="Watt J."/>
            <person name="Xi L."/>
            <person name="Xin Y."/>
            <person name="Zhou J."/>
            <person name="Deng J."/>
            <person name="Jiang H."/>
            <person name="Liu Y."/>
            <person name="Qu J."/>
            <person name="Song X.-Z."/>
            <person name="Zhang L."/>
            <person name="Villasana D."/>
            <person name="Johnson A."/>
            <person name="Liu J."/>
            <person name="Liyanage D."/>
            <person name="Lorensuhewa L."/>
            <person name="Robinson T."/>
            <person name="Song A."/>
            <person name="Song B.-B."/>
            <person name="Dinh H."/>
            <person name="Thornton R."/>
            <person name="Coyle M."/>
            <person name="Francisco L."/>
            <person name="Jackson L."/>
            <person name="Javaid M."/>
            <person name="Korchina V."/>
            <person name="Kovar C."/>
            <person name="Mata R."/>
            <person name="Mathew T."/>
            <person name="Ngo R."/>
            <person name="Nguyen L."/>
            <person name="Nguyen N."/>
            <person name="Okwuonu G."/>
            <person name="Ongeri F."/>
            <person name="Pham C."/>
            <person name="Simmons D."/>
            <person name="Wilczek-Boney K."/>
            <person name="Hale W."/>
            <person name="Jakkamsetti A."/>
            <person name="Pham P."/>
            <person name="Ruth R."/>
            <person name="San Lucas F."/>
            <person name="Warren J."/>
            <person name="Zhang J."/>
            <person name="Zhao Z."/>
            <person name="Zhou C."/>
            <person name="Zhu D."/>
            <person name="Lee S."/>
            <person name="Bess C."/>
            <person name="Blankenburg K."/>
            <person name="Forbes L."/>
            <person name="Fu Q."/>
            <person name="Gubbala S."/>
            <person name="Hirani K."/>
            <person name="Jayaseelan J.C."/>
            <person name="Lara F."/>
            <person name="Munidasa M."/>
            <person name="Palculict T."/>
            <person name="Patil S."/>
            <person name="Pu L.-L."/>
            <person name="Saada N."/>
            <person name="Tang L."/>
            <person name="Weissenberger G."/>
            <person name="Zhu Y."/>
            <person name="Hemphill L."/>
            <person name="Shang Y."/>
            <person name="Youmans B."/>
            <person name="Ayvaz T."/>
            <person name="Ross M."/>
            <person name="Santibanez J."/>
            <person name="Aqrawi P."/>
            <person name="Gross S."/>
            <person name="Joshi V."/>
            <person name="Fowler G."/>
            <person name="Nazareth L."/>
            <person name="Reid J."/>
            <person name="Worley K."/>
            <person name="Petrosino J."/>
            <person name="Highlander S."/>
            <person name="Gibbs R."/>
        </authorList>
    </citation>
    <scope>NUCLEOTIDE SEQUENCE [LARGE SCALE GENOMIC DNA]</scope>
    <source>
        <strain evidence="1">ATCC 19414</strain>
    </source>
</reference>
<dbReference type="EMBL" id="ACLK02000002">
    <property type="protein sequence ID" value="EFY08851.1"/>
    <property type="molecule type" value="Genomic_DNA"/>
</dbReference>
<dbReference type="RefSeq" id="WP_003774709.1">
    <property type="nucleotide sequence ID" value="NZ_ACLK02000002.1"/>
</dbReference>
<proteinExistence type="predicted"/>
<name>E7FVD1_ERYRH</name>
<dbReference type="PROSITE" id="PS51257">
    <property type="entry name" value="PROKAR_LIPOPROTEIN"/>
    <property type="match status" value="1"/>
</dbReference>
<gene>
    <name evidence="1" type="ORF">HMPREF0357_10958</name>
</gene>
<sequence>MNRFFSIILVFCLSIACMEQVLTTEIRADEVIEFPTNAQVWNEEETSLEKYIPITTFQSSVDKPHRRSKRAIPLWIVPAISWCISTNCIQGINTLVQSALRTPGKWNMLWNRIESLWNNRNS</sequence>
<organism evidence="1 2">
    <name type="scientific">Erysipelothrix rhusiopathiae ATCC 19414</name>
    <dbReference type="NCBI Taxonomy" id="525280"/>
    <lineage>
        <taxon>Bacteria</taxon>
        <taxon>Bacillati</taxon>
        <taxon>Bacillota</taxon>
        <taxon>Erysipelotrichia</taxon>
        <taxon>Erysipelotrichales</taxon>
        <taxon>Erysipelotrichaceae</taxon>
        <taxon>Erysipelothrix</taxon>
    </lineage>
</organism>
<comment type="caution">
    <text evidence="1">The sequence shown here is derived from an EMBL/GenBank/DDBJ whole genome shotgun (WGS) entry which is preliminary data.</text>
</comment>
<evidence type="ECO:0000313" key="1">
    <source>
        <dbReference type="EMBL" id="EFY08851.1"/>
    </source>
</evidence>
<protein>
    <submittedName>
        <fullName evidence="1">Uncharacterized protein</fullName>
    </submittedName>
</protein>
<accession>E7FVD1</accession>
<keyword evidence="2" id="KW-1185">Reference proteome</keyword>
<dbReference type="AlphaFoldDB" id="E7FVD1"/>
<evidence type="ECO:0000313" key="2">
    <source>
        <dbReference type="Proteomes" id="UP000003028"/>
    </source>
</evidence>